<dbReference type="EMBL" id="CP157743">
    <property type="protein sequence ID" value="XBS19096.1"/>
    <property type="molecule type" value="Genomic_DNA"/>
</dbReference>
<protein>
    <submittedName>
        <fullName evidence="1">DUF3581 domain-containing protein</fullName>
    </submittedName>
</protein>
<keyword evidence="2" id="KW-1185">Reference proteome</keyword>
<name>A0AAU7NQ54_9GAMM</name>
<dbReference type="Proteomes" id="UP001225378">
    <property type="component" value="Chromosome"/>
</dbReference>
<dbReference type="KEGG" id="mech:Q9L42_012030"/>
<dbReference type="AlphaFoldDB" id="A0AAU7NQ54"/>
<dbReference type="RefSeq" id="WP_305908159.1">
    <property type="nucleotide sequence ID" value="NZ_CP157743.1"/>
</dbReference>
<dbReference type="Pfam" id="PF12119">
    <property type="entry name" value="DUF3581"/>
    <property type="match status" value="1"/>
</dbReference>
<sequence length="239" mass="26991">MFLKKFYSVNDGNVAIDAVQASLFAKEVAGDFNPLHDPDSRRFCVPGDLLFSLVLEKYGLSEKMNFTFAGMVGHGVKLNFPDTDAPQFDVTDNNDKTYLQVERSGPVSRNEAMIEAFVRDYVAFSGQNFPYVLVPLLEKKNVMINLERPLVIYDSMTIEFEHLDFVEPQLEMLEPELDVTGKRGSARLYFQIKSAGAVVGCGYKKLAISGLRAFEAEPMQQFVDNYLARKEQYLQKIVA</sequence>
<gene>
    <name evidence="1" type="ORF">Q9L42_012030</name>
</gene>
<evidence type="ECO:0000313" key="2">
    <source>
        <dbReference type="Proteomes" id="UP001225378"/>
    </source>
</evidence>
<proteinExistence type="predicted"/>
<dbReference type="InterPro" id="IPR021974">
    <property type="entry name" value="DUF3581"/>
</dbReference>
<organism evidence="1 2">
    <name type="scientific">Methylomarinum roseum</name>
    <dbReference type="NCBI Taxonomy" id="3067653"/>
    <lineage>
        <taxon>Bacteria</taxon>
        <taxon>Pseudomonadati</taxon>
        <taxon>Pseudomonadota</taxon>
        <taxon>Gammaproteobacteria</taxon>
        <taxon>Methylococcales</taxon>
        <taxon>Methylococcaceae</taxon>
        <taxon>Methylomarinum</taxon>
    </lineage>
</organism>
<reference evidence="1 2" key="1">
    <citation type="journal article" date="2024" name="Microbiology">
        <title>Methylomarinum rosea sp. nov., a novel halophilic methanotrophic bacterium from the hypersaline Lake Elton.</title>
        <authorList>
            <person name="Suleimanov R.Z."/>
            <person name="Oshkin I.Y."/>
            <person name="Danilova O.V."/>
            <person name="Suzina N.E."/>
            <person name="Dedysh S.N."/>
        </authorList>
    </citation>
    <scope>NUCLEOTIDE SEQUENCE [LARGE SCALE GENOMIC DNA]</scope>
    <source>
        <strain evidence="1 2">Ch1-1</strain>
    </source>
</reference>
<accession>A0AAU7NQ54</accession>
<evidence type="ECO:0000313" key="1">
    <source>
        <dbReference type="EMBL" id="XBS19096.1"/>
    </source>
</evidence>